<organism evidence="3 4">
    <name type="scientific">Zhongshania guokunii</name>
    <dbReference type="NCBI Taxonomy" id="641783"/>
    <lineage>
        <taxon>Bacteria</taxon>
        <taxon>Pseudomonadati</taxon>
        <taxon>Pseudomonadota</taxon>
        <taxon>Gammaproteobacteria</taxon>
        <taxon>Cellvibrionales</taxon>
        <taxon>Spongiibacteraceae</taxon>
        <taxon>Zhongshania</taxon>
    </lineage>
</organism>
<accession>A0ABV3U2R4</accession>
<evidence type="ECO:0008006" key="5">
    <source>
        <dbReference type="Google" id="ProtNLM"/>
    </source>
</evidence>
<name>A0ABV3U2R4_9GAMM</name>
<dbReference type="RefSeq" id="WP_368380416.1">
    <property type="nucleotide sequence ID" value="NZ_JBFRYA010000003.1"/>
</dbReference>
<evidence type="ECO:0000313" key="4">
    <source>
        <dbReference type="Proteomes" id="UP001557485"/>
    </source>
</evidence>
<feature type="signal peptide" evidence="2">
    <location>
        <begin position="1"/>
        <end position="25"/>
    </location>
</feature>
<keyword evidence="4" id="KW-1185">Reference proteome</keyword>
<gene>
    <name evidence="3" type="ORF">AB4876_04295</name>
</gene>
<evidence type="ECO:0000313" key="3">
    <source>
        <dbReference type="EMBL" id="MEX1668118.1"/>
    </source>
</evidence>
<evidence type="ECO:0000256" key="2">
    <source>
        <dbReference type="SAM" id="SignalP"/>
    </source>
</evidence>
<feature type="coiled-coil region" evidence="1">
    <location>
        <begin position="132"/>
        <end position="162"/>
    </location>
</feature>
<sequence>MPRHLPTLTLLSSLALSACQSPANNAPASNNEQAELLSSLVFLESKQYQTAEPQLQNLLNSRSELVHQQALAALCLLYLQNQELNKATTKLDELYQRALREPQIDANLKMLRLSLQIGLENALRFNIENQARQVAEAQQLKLRNESQALQRAIEKLRHLSLQ</sequence>
<feature type="chain" id="PRO_5045335922" description="Tetratricopeptide repeat protein" evidence="2">
    <location>
        <begin position="26"/>
        <end position="162"/>
    </location>
</feature>
<dbReference type="EMBL" id="JBFRYA010000003">
    <property type="protein sequence ID" value="MEX1668118.1"/>
    <property type="molecule type" value="Genomic_DNA"/>
</dbReference>
<dbReference type="Proteomes" id="UP001557485">
    <property type="component" value="Unassembled WGS sequence"/>
</dbReference>
<reference evidence="3 4" key="1">
    <citation type="journal article" date="2011" name="Int. J. Syst. Evol. Microbiol.">
        <title>Zhongshania antarctica gen. nov., sp. nov. and Zhongshania guokunii sp. nov., gammaproteobacteria respectively isolated from coastal attached (fast) ice and surface seawater of the Antarctic.</title>
        <authorList>
            <person name="Li H.J."/>
            <person name="Zhang X.Y."/>
            <person name="Chen C.X."/>
            <person name="Zhang Y.J."/>
            <person name="Gao Z.M."/>
            <person name="Yu Y."/>
            <person name="Chen X.L."/>
            <person name="Chen B."/>
            <person name="Zhang Y.Z."/>
        </authorList>
    </citation>
    <scope>NUCLEOTIDE SEQUENCE [LARGE SCALE GENOMIC DNA]</scope>
    <source>
        <strain evidence="3 4">ZS6-22T</strain>
    </source>
</reference>
<keyword evidence="2" id="KW-0732">Signal</keyword>
<comment type="caution">
    <text evidence="3">The sequence shown here is derived from an EMBL/GenBank/DDBJ whole genome shotgun (WGS) entry which is preliminary data.</text>
</comment>
<protein>
    <recommendedName>
        <fullName evidence="5">Tetratricopeptide repeat protein</fullName>
    </recommendedName>
</protein>
<keyword evidence="1" id="KW-0175">Coiled coil</keyword>
<evidence type="ECO:0000256" key="1">
    <source>
        <dbReference type="SAM" id="Coils"/>
    </source>
</evidence>
<proteinExistence type="predicted"/>
<dbReference type="PROSITE" id="PS51257">
    <property type="entry name" value="PROKAR_LIPOPROTEIN"/>
    <property type="match status" value="1"/>
</dbReference>